<proteinExistence type="predicted"/>
<gene>
    <name evidence="2" type="ORF">EAH86_14090</name>
</gene>
<organism evidence="2 3">
    <name type="scientific">Pedococcus bigeumensis</name>
    <dbReference type="NCBI Taxonomy" id="433644"/>
    <lineage>
        <taxon>Bacteria</taxon>
        <taxon>Bacillati</taxon>
        <taxon>Actinomycetota</taxon>
        <taxon>Actinomycetes</taxon>
        <taxon>Micrococcales</taxon>
        <taxon>Intrasporangiaceae</taxon>
        <taxon>Pedococcus</taxon>
    </lineage>
</organism>
<evidence type="ECO:0000256" key="1">
    <source>
        <dbReference type="SAM" id="MobiDB-lite"/>
    </source>
</evidence>
<feature type="region of interest" description="Disordered" evidence="1">
    <location>
        <begin position="75"/>
        <end position="95"/>
    </location>
</feature>
<dbReference type="Proteomes" id="UP000317722">
    <property type="component" value="Unassembled WGS sequence"/>
</dbReference>
<accession>A0A502CTU5</accession>
<evidence type="ECO:0000313" key="3">
    <source>
        <dbReference type="Proteomes" id="UP000317722"/>
    </source>
</evidence>
<dbReference type="EMBL" id="RCZM01000004">
    <property type="protein sequence ID" value="TPG16318.1"/>
    <property type="molecule type" value="Genomic_DNA"/>
</dbReference>
<evidence type="ECO:0000313" key="2">
    <source>
        <dbReference type="EMBL" id="TPG16318.1"/>
    </source>
</evidence>
<keyword evidence="3" id="KW-1185">Reference proteome</keyword>
<dbReference type="AlphaFoldDB" id="A0A502CTU5"/>
<name>A0A502CTU5_9MICO</name>
<sequence>MTDRSLQSLVLHLLRSVGGPSWAPARAADRLLEQVDDALALRRARALLHVVSRNRIDPSHARAFATITMALNRLEHPRSPASPSTQAHGSIEVRP</sequence>
<comment type="caution">
    <text evidence="2">The sequence shown here is derived from an EMBL/GenBank/DDBJ whole genome shotgun (WGS) entry which is preliminary data.</text>
</comment>
<reference evidence="2 3" key="1">
    <citation type="journal article" date="2019" name="Environ. Microbiol.">
        <title>Species interactions and distinct microbial communities in high Arctic permafrost affected cryosols are associated with the CH4 and CO2 gas fluxes.</title>
        <authorList>
            <person name="Altshuler I."/>
            <person name="Hamel J."/>
            <person name="Turney S."/>
            <person name="Magnuson E."/>
            <person name="Levesque R."/>
            <person name="Greer C."/>
            <person name="Whyte L.G."/>
        </authorList>
    </citation>
    <scope>NUCLEOTIDE SEQUENCE [LARGE SCALE GENOMIC DNA]</scope>
    <source>
        <strain evidence="2 3">S9.3A</strain>
    </source>
</reference>
<protein>
    <submittedName>
        <fullName evidence="2">Uncharacterized protein</fullName>
    </submittedName>
</protein>